<proteinExistence type="predicted"/>
<dbReference type="eggNOG" id="KOG1471">
    <property type="taxonomic scope" value="Eukaryota"/>
</dbReference>
<dbReference type="GO" id="GO:1902936">
    <property type="term" value="F:phosphatidylinositol bisphosphate binding"/>
    <property type="evidence" value="ECO:0007669"/>
    <property type="project" value="TreeGrafter"/>
</dbReference>
<feature type="domain" description="CRAL-TRIO" evidence="1">
    <location>
        <begin position="99"/>
        <end position="273"/>
    </location>
</feature>
<dbReference type="CDD" id="cd00170">
    <property type="entry name" value="SEC14"/>
    <property type="match status" value="1"/>
</dbReference>
<dbReference type="AlphaFoldDB" id="A0A1I8N1P9"/>
<evidence type="ECO:0000259" key="1">
    <source>
        <dbReference type="PROSITE" id="PS50191"/>
    </source>
</evidence>
<dbReference type="GO" id="GO:0016020">
    <property type="term" value="C:membrane"/>
    <property type="evidence" value="ECO:0007669"/>
    <property type="project" value="TreeGrafter"/>
</dbReference>
<dbReference type="InterPro" id="IPR001251">
    <property type="entry name" value="CRAL-TRIO_dom"/>
</dbReference>
<dbReference type="SMART" id="SM00516">
    <property type="entry name" value="SEC14"/>
    <property type="match status" value="1"/>
</dbReference>
<gene>
    <name evidence="2" type="primary">101892595</name>
</gene>
<sequence length="303" mass="35743">MYKILRDPPQLEHDGLTFSLDYCEPTEFAKSVAKEELRETPENVENGLKELRRLLEDEPHLHCPLDNDLWLLSFLRPAHFYPDGALKIIKDYFNYRQKFPDLCKDLKLQTVYGVLHDYNGSMLPKRDQHGRRLFVSLQGKYWDTEKVTKESLLQSFIVQCEYFRSEPETQISGIVIILDVDGLTMDKVLRFTPYFAKSLINYLEEGMGIRLKGYHIVNNPKIFDIVFALCKRFMNKKLSSRVHFHRSDMTSLHRYISPDCLPVCYGGTLKTCQQSHGPQFYQILEKYENDYNKFQEYGLRNKK</sequence>
<dbReference type="InterPro" id="IPR036273">
    <property type="entry name" value="CRAL/TRIO_N_dom_sf"/>
</dbReference>
<dbReference type="EnsemblMetazoa" id="MDOA010633-RA">
    <property type="protein sequence ID" value="MDOA010633-PA"/>
    <property type="gene ID" value="MDOA010633"/>
</dbReference>
<dbReference type="PANTHER" id="PTHR10174:SF130">
    <property type="entry name" value="ALPHA-TOCOPHEROL TRANSFER PROTEIN-LIKE"/>
    <property type="match status" value="1"/>
</dbReference>
<dbReference type="PANTHER" id="PTHR10174">
    <property type="entry name" value="ALPHA-TOCOPHEROL TRANSFER PROTEIN-RELATED"/>
    <property type="match status" value="1"/>
</dbReference>
<dbReference type="VEuPathDB" id="VectorBase:MDOMA2_004469"/>
<reference evidence="2" key="1">
    <citation type="submission" date="2020-05" db="UniProtKB">
        <authorList>
            <consortium name="EnsemblMetazoa"/>
        </authorList>
    </citation>
    <scope>IDENTIFICATION</scope>
    <source>
        <strain evidence="2">Aabys</strain>
    </source>
</reference>
<dbReference type="Pfam" id="PF00650">
    <property type="entry name" value="CRAL_TRIO"/>
    <property type="match status" value="1"/>
</dbReference>
<dbReference type="Gene3D" id="3.40.525.10">
    <property type="entry name" value="CRAL-TRIO lipid binding domain"/>
    <property type="match status" value="1"/>
</dbReference>
<evidence type="ECO:0000313" key="2">
    <source>
        <dbReference type="EnsemblMetazoa" id="MDOA010633-PA"/>
    </source>
</evidence>
<dbReference type="InterPro" id="IPR036865">
    <property type="entry name" value="CRAL-TRIO_dom_sf"/>
</dbReference>
<dbReference type="SUPFAM" id="SSF46938">
    <property type="entry name" value="CRAL/TRIO N-terminal domain"/>
    <property type="match status" value="1"/>
</dbReference>
<dbReference type="PROSITE" id="PS50191">
    <property type="entry name" value="CRAL_TRIO"/>
    <property type="match status" value="1"/>
</dbReference>
<protein>
    <recommendedName>
        <fullName evidence="1">CRAL-TRIO domain-containing protein</fullName>
    </recommendedName>
</protein>
<name>A0A1I8N1P9_MUSDO</name>
<dbReference type="VEuPathDB" id="VectorBase:MDOA010633"/>
<dbReference type="PRINTS" id="PR00180">
    <property type="entry name" value="CRETINALDHBP"/>
</dbReference>
<dbReference type="Gene3D" id="1.10.8.20">
    <property type="entry name" value="N-terminal domain of phosphatidylinositol transfer protein sec14p"/>
    <property type="match status" value="1"/>
</dbReference>
<dbReference type="SUPFAM" id="SSF52087">
    <property type="entry name" value="CRAL/TRIO domain"/>
    <property type="match status" value="1"/>
</dbReference>
<accession>A0A1I8N1P9</accession>
<organism evidence="2">
    <name type="scientific">Musca domestica</name>
    <name type="common">House fly</name>
    <dbReference type="NCBI Taxonomy" id="7370"/>
    <lineage>
        <taxon>Eukaryota</taxon>
        <taxon>Metazoa</taxon>
        <taxon>Ecdysozoa</taxon>
        <taxon>Arthropoda</taxon>
        <taxon>Hexapoda</taxon>
        <taxon>Insecta</taxon>
        <taxon>Pterygota</taxon>
        <taxon>Neoptera</taxon>
        <taxon>Endopterygota</taxon>
        <taxon>Diptera</taxon>
        <taxon>Brachycera</taxon>
        <taxon>Muscomorpha</taxon>
        <taxon>Muscoidea</taxon>
        <taxon>Muscidae</taxon>
        <taxon>Musca</taxon>
    </lineage>
</organism>